<accession>A0AAU8IH22</accession>
<reference evidence="1" key="1">
    <citation type="submission" date="2024-06" db="EMBL/GenBank/DDBJ databases">
        <authorList>
            <person name="Fan A."/>
            <person name="Zhang F.Y."/>
            <person name="Zhang L."/>
        </authorList>
    </citation>
    <scope>NUCLEOTIDE SEQUENCE</scope>
    <source>
        <strain evidence="1">Y61</strain>
    </source>
</reference>
<sequence length="49" mass="5808">MEIRGYREHQLTRTDQERHEETVRLNRKLLLTDCALAISIIINVKLIFG</sequence>
<dbReference type="RefSeq" id="WP_353948723.1">
    <property type="nucleotide sequence ID" value="NZ_CP159510.1"/>
</dbReference>
<gene>
    <name evidence="1" type="ORF">ABNN70_02890</name>
</gene>
<evidence type="ECO:0000313" key="1">
    <source>
        <dbReference type="EMBL" id="XCJ17482.1"/>
    </source>
</evidence>
<dbReference type="AlphaFoldDB" id="A0AAU8IH22"/>
<dbReference type="EMBL" id="CP159510">
    <property type="protein sequence ID" value="XCJ17482.1"/>
    <property type="molecule type" value="Genomic_DNA"/>
</dbReference>
<organism evidence="1">
    <name type="scientific">Sporolactobacillus sp. Y61</name>
    <dbReference type="NCBI Taxonomy" id="3160863"/>
    <lineage>
        <taxon>Bacteria</taxon>
        <taxon>Bacillati</taxon>
        <taxon>Bacillota</taxon>
        <taxon>Bacilli</taxon>
        <taxon>Bacillales</taxon>
        <taxon>Sporolactobacillaceae</taxon>
        <taxon>Sporolactobacillus</taxon>
    </lineage>
</organism>
<proteinExistence type="predicted"/>
<name>A0AAU8IH22_9BACL</name>
<protein>
    <submittedName>
        <fullName evidence="1">Uncharacterized protein</fullName>
    </submittedName>
</protein>